<gene>
    <name evidence="3" type="ORF">EEDITHA_LOCUS4941</name>
</gene>
<dbReference type="AlphaFoldDB" id="A0AAU9TTA3"/>
<evidence type="ECO:0008006" key="5">
    <source>
        <dbReference type="Google" id="ProtNLM"/>
    </source>
</evidence>
<dbReference type="EMBL" id="CAKOGL010000007">
    <property type="protein sequence ID" value="CAH2088815.1"/>
    <property type="molecule type" value="Genomic_DNA"/>
</dbReference>
<comment type="caution">
    <text evidence="3">The sequence shown here is derived from an EMBL/GenBank/DDBJ whole genome shotgun (WGS) entry which is preliminary data.</text>
</comment>
<proteinExistence type="predicted"/>
<protein>
    <recommendedName>
        <fullName evidence="5">Envelope protein</fullName>
    </recommendedName>
</protein>
<accession>A0AAU9TTA3</accession>
<feature type="signal peptide" evidence="2">
    <location>
        <begin position="1"/>
        <end position="16"/>
    </location>
</feature>
<feature type="chain" id="PRO_5043325532" description="Envelope protein" evidence="2">
    <location>
        <begin position="17"/>
        <end position="675"/>
    </location>
</feature>
<keyword evidence="2" id="KW-0732">Signal</keyword>
<feature type="transmembrane region" description="Helical" evidence="1">
    <location>
        <begin position="543"/>
        <end position="570"/>
    </location>
</feature>
<reference evidence="3" key="1">
    <citation type="submission" date="2022-03" db="EMBL/GenBank/DDBJ databases">
        <authorList>
            <person name="Tunstrom K."/>
        </authorList>
    </citation>
    <scope>NUCLEOTIDE SEQUENCE</scope>
</reference>
<keyword evidence="1" id="KW-0472">Membrane</keyword>
<keyword evidence="4" id="KW-1185">Reference proteome</keyword>
<evidence type="ECO:0000313" key="4">
    <source>
        <dbReference type="Proteomes" id="UP001153954"/>
    </source>
</evidence>
<organism evidence="3 4">
    <name type="scientific">Euphydryas editha</name>
    <name type="common">Edith's checkerspot</name>
    <dbReference type="NCBI Taxonomy" id="104508"/>
    <lineage>
        <taxon>Eukaryota</taxon>
        <taxon>Metazoa</taxon>
        <taxon>Ecdysozoa</taxon>
        <taxon>Arthropoda</taxon>
        <taxon>Hexapoda</taxon>
        <taxon>Insecta</taxon>
        <taxon>Pterygota</taxon>
        <taxon>Neoptera</taxon>
        <taxon>Endopterygota</taxon>
        <taxon>Lepidoptera</taxon>
        <taxon>Glossata</taxon>
        <taxon>Ditrysia</taxon>
        <taxon>Papilionoidea</taxon>
        <taxon>Nymphalidae</taxon>
        <taxon>Nymphalinae</taxon>
        <taxon>Euphydryas</taxon>
    </lineage>
</organism>
<name>A0AAU9TTA3_EUPED</name>
<dbReference type="Proteomes" id="UP001153954">
    <property type="component" value="Unassembled WGS sequence"/>
</dbReference>
<keyword evidence="1" id="KW-0812">Transmembrane</keyword>
<evidence type="ECO:0000256" key="1">
    <source>
        <dbReference type="SAM" id="Phobius"/>
    </source>
</evidence>
<sequence length="675" mass="76865">MFLALIIVAVVPFSAALEGVKIEPFSNPSGIVVLTLNQLHVLTNYKYIYNKYNFAQLYDLSNKYCTKLDETLKDSPGDALFLEYKMRYCTFKDDVIKFINSEEKPPGYRSKRQGLLPFVGTINKYLWGTMDGEDRIRINNELEKINKDRLEDLDKINRVVVSVDKTIGIIRDTISDVSKSLAAYERRVDALATALDNQAKKHAFIHTHNQILANLQKSFTEITNDMRYVLRREFIMNEIRPSLEPGSYELFENIPDIFTYGVFLNGMTLIHCIKTWIPSEIVYDYFKLIRVPSSINGLAPYVYHNLIGIKTAPVYGRAFIAYVPEISSCLVGKDRHTYCTDPSQIEEYEHDITEFTCEDAIAYHELSVVKEKCVSASVGETVIHLDGNSFLYVCRHVDCYISVRDGVHFDQETEIRRKLFPLSKITLNPNVHVRLTPEGRVVHTANNENTAYVVEKSINLDFDISMLTNAYSRENLNIPSTESPVTLNNLNEAVDDLHSSLKNISKEIDKSYAETVAHLLVLQAKNWCSENPITCSFSGGGGLIVLVIILVFIALCCCKIGCCGCLVSCLKCCCKCCKRDEQHETNIELKELVSTMKRQEGTERRPAPQRMALPPRLPSPVFKHARPKLAENFNVTTGRPTFDFNRDILLKHQETISKLNYKQYNALTNPMTFKK</sequence>
<evidence type="ECO:0000313" key="3">
    <source>
        <dbReference type="EMBL" id="CAH2088815.1"/>
    </source>
</evidence>
<evidence type="ECO:0000256" key="2">
    <source>
        <dbReference type="SAM" id="SignalP"/>
    </source>
</evidence>
<keyword evidence="1" id="KW-1133">Transmembrane helix</keyword>